<organism evidence="2 3">
    <name type="scientific">Hyaloscypha hepaticicola</name>
    <dbReference type="NCBI Taxonomy" id="2082293"/>
    <lineage>
        <taxon>Eukaryota</taxon>
        <taxon>Fungi</taxon>
        <taxon>Dikarya</taxon>
        <taxon>Ascomycota</taxon>
        <taxon>Pezizomycotina</taxon>
        <taxon>Leotiomycetes</taxon>
        <taxon>Helotiales</taxon>
        <taxon>Hyaloscyphaceae</taxon>
        <taxon>Hyaloscypha</taxon>
    </lineage>
</organism>
<dbReference type="Proteomes" id="UP000235672">
    <property type="component" value="Unassembled WGS sequence"/>
</dbReference>
<feature type="compositionally biased region" description="Basic and acidic residues" evidence="1">
    <location>
        <begin position="318"/>
        <end position="327"/>
    </location>
</feature>
<feature type="region of interest" description="Disordered" evidence="1">
    <location>
        <begin position="105"/>
        <end position="162"/>
    </location>
</feature>
<feature type="compositionally biased region" description="Acidic residues" evidence="1">
    <location>
        <begin position="328"/>
        <end position="353"/>
    </location>
</feature>
<feature type="compositionally biased region" description="Low complexity" evidence="1">
    <location>
        <begin position="663"/>
        <end position="674"/>
    </location>
</feature>
<accession>A0A2J6Q5M7</accession>
<proteinExistence type="predicted"/>
<feature type="region of interest" description="Disordered" evidence="1">
    <location>
        <begin position="41"/>
        <end position="91"/>
    </location>
</feature>
<feature type="compositionally biased region" description="Polar residues" evidence="1">
    <location>
        <begin position="589"/>
        <end position="600"/>
    </location>
</feature>
<feature type="compositionally biased region" description="Low complexity" evidence="1">
    <location>
        <begin position="197"/>
        <end position="207"/>
    </location>
</feature>
<gene>
    <name evidence="2" type="ORF">NA56DRAFT_688768</name>
</gene>
<evidence type="ECO:0000256" key="1">
    <source>
        <dbReference type="SAM" id="MobiDB-lite"/>
    </source>
</evidence>
<dbReference type="AlphaFoldDB" id="A0A2J6Q5M7"/>
<dbReference type="STRING" id="1745343.A0A2J6Q5M7"/>
<dbReference type="EMBL" id="KZ613480">
    <property type="protein sequence ID" value="PMD21553.1"/>
    <property type="molecule type" value="Genomic_DNA"/>
</dbReference>
<name>A0A2J6Q5M7_9HELO</name>
<feature type="region of interest" description="Disordered" evidence="1">
    <location>
        <begin position="1"/>
        <end position="28"/>
    </location>
</feature>
<dbReference type="OrthoDB" id="3941134at2759"/>
<feature type="region of interest" description="Disordered" evidence="1">
    <location>
        <begin position="523"/>
        <end position="705"/>
    </location>
</feature>
<sequence length="879" mass="94384">MAMDDPWGSPWADEIQTPHPVKLKEDDFAVKPTTPVKAASLALAQKTNSPWDDADDDGFGDWNSGSAEEEKGLGLDGANDGWKSNTGNGFESGLKVEGSHALSASWDSGAITPGDGTPKLGPSLFPKPTDILRQRSPDPWAVDADREHSSAEAAAVPADEHDARVIAAEPVLDLSTENEIAIDVAPGAVEDGALPETTGTGNGSSTDSEADIIVEGSSKSNAAGIESSNPVDITDQNADTPETEHVSSRPSSSPSEHSHHEEITQESPRTSLDEEPKRSHVTRKVSTKIQGLVEHFDGLAKQEDVSAPIVGRSGSSDLKMENVRNVESEEEEEEMDDFGDFEDVQSETEEPTDDEKANSPTNSPAAEDPNEHTHEAVAIHEQPQARVVPKDLGPVEFIVDTASLNNLSSSAEPENPPEKLFIPDVIPHDSFSSTQERKTWYRISRYGPMRKHNTGDDDDYIRVNWTQSQTRVETLKIVARWIEEDRISGRVVLGGASKGSSIFGWNDSKAAPVPLAAAFAVKNGKQKVTPSETEPSVEIPREWPKGLVRTRSTSSTSSPSKSRRKSSTKPTASEENKPDAQLPVANFGWNATPQGVQDSKLQPPVHEKKFPASSSSTLPQAAKITPISRPASSRTSSPLAEPRQRVTPINGIAPRPHSIAHGSISIPPSLSTSSFTNDDDDDWGELVSSPSTNHPPVLPPPTKSLHKTTGSLGSAFLPAAPIPQLTSVHSQLVQPEQSGGWASRLTEDLATEAPENMNSMTTNTKNIFSQNDFTIPNKNEIGKAFSPAAQIAPQPVSAANVDPWASADFSFFENGAVPVSKQAAAPIPKSIPPRSITFSAPAVASILPRNQKSRQELEQDRIVQSVVKGLPDLSYMLRK</sequence>
<feature type="compositionally biased region" description="Low complexity" evidence="1">
    <location>
        <begin position="549"/>
        <end position="560"/>
    </location>
</feature>
<evidence type="ECO:0000313" key="3">
    <source>
        <dbReference type="Proteomes" id="UP000235672"/>
    </source>
</evidence>
<feature type="compositionally biased region" description="Basic and acidic residues" evidence="1">
    <location>
        <begin position="294"/>
        <end position="304"/>
    </location>
</feature>
<feature type="region of interest" description="Disordered" evidence="1">
    <location>
        <begin position="183"/>
        <end position="373"/>
    </location>
</feature>
<reference evidence="2 3" key="1">
    <citation type="submission" date="2016-05" db="EMBL/GenBank/DDBJ databases">
        <title>A degradative enzymes factory behind the ericoid mycorrhizal symbiosis.</title>
        <authorList>
            <consortium name="DOE Joint Genome Institute"/>
            <person name="Martino E."/>
            <person name="Morin E."/>
            <person name="Grelet G."/>
            <person name="Kuo A."/>
            <person name="Kohler A."/>
            <person name="Daghino S."/>
            <person name="Barry K."/>
            <person name="Choi C."/>
            <person name="Cichocki N."/>
            <person name="Clum A."/>
            <person name="Copeland A."/>
            <person name="Hainaut M."/>
            <person name="Haridas S."/>
            <person name="Labutti K."/>
            <person name="Lindquist E."/>
            <person name="Lipzen A."/>
            <person name="Khouja H.-R."/>
            <person name="Murat C."/>
            <person name="Ohm R."/>
            <person name="Olson A."/>
            <person name="Spatafora J."/>
            <person name="Veneault-Fourrey C."/>
            <person name="Henrissat B."/>
            <person name="Grigoriev I."/>
            <person name="Martin F."/>
            <person name="Perotto S."/>
        </authorList>
    </citation>
    <scope>NUCLEOTIDE SEQUENCE [LARGE SCALE GENOMIC DNA]</scope>
    <source>
        <strain evidence="2 3">UAMH 7357</strain>
    </source>
</reference>
<protein>
    <submittedName>
        <fullName evidence="2">Uncharacterized protein</fullName>
    </submittedName>
</protein>
<evidence type="ECO:0000313" key="2">
    <source>
        <dbReference type="EMBL" id="PMD21553.1"/>
    </source>
</evidence>
<feature type="compositionally biased region" description="Polar residues" evidence="1">
    <location>
        <begin position="217"/>
        <end position="240"/>
    </location>
</feature>
<keyword evidence="3" id="KW-1185">Reference proteome</keyword>